<comment type="caution">
    <text evidence="1">The sequence shown here is derived from an EMBL/GenBank/DDBJ whole genome shotgun (WGS) entry which is preliminary data.</text>
</comment>
<organism evidence="1">
    <name type="scientific">termite gut metagenome</name>
    <dbReference type="NCBI Taxonomy" id="433724"/>
    <lineage>
        <taxon>unclassified sequences</taxon>
        <taxon>metagenomes</taxon>
        <taxon>organismal metagenomes</taxon>
    </lineage>
</organism>
<accession>A0A5J4S1L1</accession>
<protein>
    <submittedName>
        <fullName evidence="1">Uncharacterized protein</fullName>
    </submittedName>
</protein>
<evidence type="ECO:0000313" key="1">
    <source>
        <dbReference type="EMBL" id="KAA6339999.1"/>
    </source>
</evidence>
<proteinExistence type="predicted"/>
<gene>
    <name evidence="1" type="ORF">EZS27_012095</name>
</gene>
<name>A0A5J4S1L1_9ZZZZ</name>
<sequence>MIISSLFSTKLIEDKEKNQAFNHHLKAFMHL</sequence>
<dbReference type="AlphaFoldDB" id="A0A5J4S1L1"/>
<reference evidence="1" key="1">
    <citation type="submission" date="2019-03" db="EMBL/GenBank/DDBJ databases">
        <title>Single cell metagenomics reveals metabolic interactions within the superorganism composed of flagellate Streblomastix strix and complex community of Bacteroidetes bacteria on its surface.</title>
        <authorList>
            <person name="Treitli S.C."/>
            <person name="Kolisko M."/>
            <person name="Husnik F."/>
            <person name="Keeling P."/>
            <person name="Hampl V."/>
        </authorList>
    </citation>
    <scope>NUCLEOTIDE SEQUENCE</scope>
    <source>
        <strain evidence="1">STM</strain>
    </source>
</reference>
<dbReference type="EMBL" id="SNRY01000491">
    <property type="protein sequence ID" value="KAA6339999.1"/>
    <property type="molecule type" value="Genomic_DNA"/>
</dbReference>